<gene>
    <name evidence="1" type="ORF">LCOR_07758.1</name>
</gene>
<dbReference type="EMBL" id="CBTN010000040">
    <property type="protein sequence ID" value="CDH56744.1"/>
    <property type="molecule type" value="Genomic_DNA"/>
</dbReference>
<name>A0A068S390_9FUNG</name>
<accession>A0A068S390</accession>
<evidence type="ECO:0000313" key="1">
    <source>
        <dbReference type="EMBL" id="CDH56744.1"/>
    </source>
</evidence>
<evidence type="ECO:0000313" key="2">
    <source>
        <dbReference type="Proteomes" id="UP000027586"/>
    </source>
</evidence>
<comment type="caution">
    <text evidence="1">The sequence shown here is derived from an EMBL/GenBank/DDBJ whole genome shotgun (WGS) entry which is preliminary data.</text>
</comment>
<organism evidence="1 2">
    <name type="scientific">Lichtheimia corymbifera JMRC:FSU:9682</name>
    <dbReference type="NCBI Taxonomy" id="1263082"/>
    <lineage>
        <taxon>Eukaryota</taxon>
        <taxon>Fungi</taxon>
        <taxon>Fungi incertae sedis</taxon>
        <taxon>Mucoromycota</taxon>
        <taxon>Mucoromycotina</taxon>
        <taxon>Mucoromycetes</taxon>
        <taxon>Mucorales</taxon>
        <taxon>Lichtheimiaceae</taxon>
        <taxon>Lichtheimia</taxon>
    </lineage>
</organism>
<dbReference type="VEuPathDB" id="FungiDB:LCOR_07758.1"/>
<protein>
    <submittedName>
        <fullName evidence="1">Uncharacterized protein</fullName>
    </submittedName>
</protein>
<sequence length="95" mass="10599">MDIQLRLPVIGGSSQQQLQEAAMSNRAYTFSANNSYSIPWWFSLLARYSHHQEHPAAHIPYGGITPATSYSKCVCLSFGAIRIYRSSNAAVIKQH</sequence>
<dbReference type="Proteomes" id="UP000027586">
    <property type="component" value="Unassembled WGS sequence"/>
</dbReference>
<proteinExistence type="predicted"/>
<keyword evidence="2" id="KW-1185">Reference proteome</keyword>
<reference evidence="1" key="1">
    <citation type="submission" date="2013-08" db="EMBL/GenBank/DDBJ databases">
        <title>Gene expansion shapes genome architecture in the human pathogen Lichtheimia corymbifera: an evolutionary genomics analysis in the ancient terrestrial Mucorales (Mucoromycotina).</title>
        <authorList>
            <person name="Schwartze V.U."/>
            <person name="Winter S."/>
            <person name="Shelest E."/>
            <person name="Marcet-Houben M."/>
            <person name="Horn F."/>
            <person name="Wehner S."/>
            <person name="Hoffmann K."/>
            <person name="Riege K."/>
            <person name="Sammeth M."/>
            <person name="Nowrousian M."/>
            <person name="Valiante V."/>
            <person name="Linde J."/>
            <person name="Jacobsen I.D."/>
            <person name="Marz M."/>
            <person name="Brakhage A.A."/>
            <person name="Gabaldon T."/>
            <person name="Bocker S."/>
            <person name="Voigt K."/>
        </authorList>
    </citation>
    <scope>NUCLEOTIDE SEQUENCE [LARGE SCALE GENOMIC DNA]</scope>
    <source>
        <strain evidence="1">FSU 9682</strain>
    </source>
</reference>
<dbReference type="AlphaFoldDB" id="A0A068S390"/>